<sequence>MMPNLRTAEGLLSAEEAAKVAFTDVKLAIQQKQNFKLEAAAGAGKTYTLIQTLNWLLRDRDTFLPLEHQRIACLTYTNVACEEIISRTDANPLIFVATLHKFLWEMVSPYQEALSHELSTIDYWKSAFQENPSAVTLPVEYDLGFRRIHEDRVSIHHDDVPIVATALFENRKFRKLITDKFPIILIDEYQDTPEGLIQSIISRTDSGNEPLVGLFGDAWQTIYDKRCGSIDHPSLKIIEKPSNFRSDHSIVDLLNRMRPELIQTPSDEADTGTVKIYHTNNWPGQRLTHHFKSQISHQAVRTCLDWIRSNEGSRTDNAKTLMLTHSVIAQEMGYPSLPKIYRDNDTFARKEDPVIAYLIDVLEPAIKAFQEQRFGDFFHLVSGARASLRAPSDKKRWSDLFEAIILARTTDTVSEVISLLLNQDLFAIPSAITHLQSKLERHNSSEAVDEEELASSRRLTEYRDLCEIQYSEIIALRNYMDEGSVFSTKHSVKGAEFDDVTVVVGRGWANYDFGKMLSWYNARHSLNAEDRVRFERWRNLFYVAVSRARRNLTLLIVQDLDETAMQTLEDWVGTENIASIEFSDDENVSEVKFEGSDSSF</sequence>
<reference evidence="1 2" key="1">
    <citation type="submission" date="2016-04" db="EMBL/GenBank/DDBJ databases">
        <title>First whole genome shotgun sequence of the bacterium Enteractinococcus sp. strain UASWS1574.</title>
        <authorList>
            <person name="Crovadore J."/>
            <person name="Chablais R."/>
            <person name="Lefort F."/>
        </authorList>
    </citation>
    <scope>NUCLEOTIDE SEQUENCE [LARGE SCALE GENOMIC DNA]</scope>
    <source>
        <strain evidence="1 2">UASWS1574</strain>
    </source>
</reference>
<dbReference type="InterPro" id="IPR000212">
    <property type="entry name" value="DNA_helicase_UvrD/REP"/>
</dbReference>
<dbReference type="GO" id="GO:0003677">
    <property type="term" value="F:DNA binding"/>
    <property type="evidence" value="ECO:0007669"/>
    <property type="project" value="InterPro"/>
</dbReference>
<gene>
    <name evidence="1" type="ORF">A6F49_04090</name>
</gene>
<dbReference type="PANTHER" id="PTHR11070:SF2">
    <property type="entry name" value="ATP-DEPENDENT DNA HELICASE SRS2"/>
    <property type="match status" value="1"/>
</dbReference>
<keyword evidence="2" id="KW-1185">Reference proteome</keyword>
<organism evidence="1 2">
    <name type="scientific">Enteractinococcus helveticum</name>
    <dbReference type="NCBI Taxonomy" id="1837282"/>
    <lineage>
        <taxon>Bacteria</taxon>
        <taxon>Bacillati</taxon>
        <taxon>Actinomycetota</taxon>
        <taxon>Actinomycetes</taxon>
        <taxon>Micrococcales</taxon>
        <taxon>Micrococcaceae</taxon>
    </lineage>
</organism>
<dbReference type="InterPro" id="IPR027417">
    <property type="entry name" value="P-loop_NTPase"/>
</dbReference>
<dbReference type="Proteomes" id="UP000078292">
    <property type="component" value="Unassembled WGS sequence"/>
</dbReference>
<dbReference type="GO" id="GO:0000725">
    <property type="term" value="P:recombinational repair"/>
    <property type="evidence" value="ECO:0007669"/>
    <property type="project" value="TreeGrafter"/>
</dbReference>
<comment type="caution">
    <text evidence="1">The sequence shown here is derived from an EMBL/GenBank/DDBJ whole genome shotgun (WGS) entry which is preliminary data.</text>
</comment>
<dbReference type="GO" id="GO:0043138">
    <property type="term" value="F:3'-5' DNA helicase activity"/>
    <property type="evidence" value="ECO:0007669"/>
    <property type="project" value="TreeGrafter"/>
</dbReference>
<dbReference type="AlphaFoldDB" id="A0A1B7M2L8"/>
<name>A0A1B7M2L8_9MICC</name>
<dbReference type="Pfam" id="PF13245">
    <property type="entry name" value="AAA_19"/>
    <property type="match status" value="1"/>
</dbReference>
<dbReference type="GO" id="GO:0005524">
    <property type="term" value="F:ATP binding"/>
    <property type="evidence" value="ECO:0007669"/>
    <property type="project" value="InterPro"/>
</dbReference>
<dbReference type="STRING" id="1837282.A6F49_04090"/>
<evidence type="ECO:0000313" key="1">
    <source>
        <dbReference type="EMBL" id="OAV62848.1"/>
    </source>
</evidence>
<protein>
    <submittedName>
        <fullName evidence="1">Uncharacterized protein</fullName>
    </submittedName>
</protein>
<accession>A0A1B7M2L8</accession>
<proteinExistence type="predicted"/>
<dbReference type="EMBL" id="LXEY01000007">
    <property type="protein sequence ID" value="OAV62848.1"/>
    <property type="molecule type" value="Genomic_DNA"/>
</dbReference>
<dbReference type="PANTHER" id="PTHR11070">
    <property type="entry name" value="UVRD / RECB / PCRA DNA HELICASE FAMILY MEMBER"/>
    <property type="match status" value="1"/>
</dbReference>
<dbReference type="Gene3D" id="3.40.50.300">
    <property type="entry name" value="P-loop containing nucleotide triphosphate hydrolases"/>
    <property type="match status" value="2"/>
</dbReference>
<dbReference type="SUPFAM" id="SSF52540">
    <property type="entry name" value="P-loop containing nucleoside triphosphate hydrolases"/>
    <property type="match status" value="1"/>
</dbReference>
<dbReference type="RefSeq" id="WP_052500035.1">
    <property type="nucleotide sequence ID" value="NZ_LXEY01000007.1"/>
</dbReference>
<dbReference type="OrthoDB" id="9810135at2"/>
<evidence type="ECO:0000313" key="2">
    <source>
        <dbReference type="Proteomes" id="UP000078292"/>
    </source>
</evidence>